<dbReference type="RefSeq" id="WP_390242717.1">
    <property type="nucleotide sequence ID" value="NZ_JBHTAB010000001.1"/>
</dbReference>
<feature type="compositionally biased region" description="Low complexity" evidence="1">
    <location>
        <begin position="32"/>
        <end position="49"/>
    </location>
</feature>
<proteinExistence type="predicted"/>
<evidence type="ECO:0000313" key="3">
    <source>
        <dbReference type="Proteomes" id="UP001596460"/>
    </source>
</evidence>
<accession>A0ABD5XFF4</accession>
<feature type="region of interest" description="Disordered" evidence="1">
    <location>
        <begin position="1"/>
        <end position="49"/>
    </location>
</feature>
<gene>
    <name evidence="2" type="ORF">ACFQI8_02910</name>
</gene>
<evidence type="ECO:0000256" key="1">
    <source>
        <dbReference type="SAM" id="MobiDB-lite"/>
    </source>
</evidence>
<name>A0ABD5XFF4_9EURY</name>
<dbReference type="EMBL" id="JBHTAB010000001">
    <property type="protein sequence ID" value="MFC7128346.1"/>
    <property type="molecule type" value="Genomic_DNA"/>
</dbReference>
<evidence type="ECO:0000313" key="2">
    <source>
        <dbReference type="EMBL" id="MFC7128346.1"/>
    </source>
</evidence>
<organism evidence="2 3">
    <name type="scientific">Haloferax chudinovii</name>
    <dbReference type="NCBI Taxonomy" id="1109010"/>
    <lineage>
        <taxon>Archaea</taxon>
        <taxon>Methanobacteriati</taxon>
        <taxon>Methanobacteriota</taxon>
        <taxon>Stenosarchaea group</taxon>
        <taxon>Halobacteria</taxon>
        <taxon>Halobacteriales</taxon>
        <taxon>Haloferacaceae</taxon>
        <taxon>Haloferax</taxon>
    </lineage>
</organism>
<dbReference type="Proteomes" id="UP001596460">
    <property type="component" value="Unassembled WGS sequence"/>
</dbReference>
<protein>
    <submittedName>
        <fullName evidence="2">Uncharacterized protein</fullName>
    </submittedName>
</protein>
<dbReference type="AlphaFoldDB" id="A0ABD5XFF4"/>
<comment type="caution">
    <text evidence="2">The sequence shown here is derived from an EMBL/GenBank/DDBJ whole genome shotgun (WGS) entry which is preliminary data.</text>
</comment>
<reference evidence="2 3" key="1">
    <citation type="journal article" date="2019" name="Int. J. Syst. Evol. Microbiol.">
        <title>The Global Catalogue of Microorganisms (GCM) 10K type strain sequencing project: providing services to taxonomists for standard genome sequencing and annotation.</title>
        <authorList>
            <consortium name="The Broad Institute Genomics Platform"/>
            <consortium name="The Broad Institute Genome Sequencing Center for Infectious Disease"/>
            <person name="Wu L."/>
            <person name="Ma J."/>
        </authorList>
    </citation>
    <scope>NUCLEOTIDE SEQUENCE [LARGE SCALE GENOMIC DNA]</scope>
    <source>
        <strain evidence="2 3">DSM 26526</strain>
    </source>
</reference>
<keyword evidence="3" id="KW-1185">Reference proteome</keyword>
<sequence length="49" mass="5026">MSADTSADEKSAMRARSAVTTLGESDYRRAAKTATASPKTAPVTVHSAA</sequence>